<dbReference type="PROSITE" id="PS50240">
    <property type="entry name" value="TRYPSIN_DOM"/>
    <property type="match status" value="1"/>
</dbReference>
<dbReference type="AlphaFoldDB" id="A0A9N9WE37"/>
<dbReference type="InterPro" id="IPR033116">
    <property type="entry name" value="TRYPSIN_SER"/>
</dbReference>
<comment type="subcellular location">
    <subcellularLocation>
        <location evidence="12">Secreted</location>
    </subcellularLocation>
</comment>
<dbReference type="PROSITE" id="PS00134">
    <property type="entry name" value="TRYPSIN_HIS"/>
    <property type="match status" value="1"/>
</dbReference>
<dbReference type="PRINTS" id="PR00722">
    <property type="entry name" value="CHYMOTRYPSIN"/>
</dbReference>
<evidence type="ECO:0000256" key="4">
    <source>
        <dbReference type="ARBA" id="ARBA00022801"/>
    </source>
</evidence>
<keyword evidence="6" id="KW-0106">Calcium</keyword>
<evidence type="ECO:0000256" key="9">
    <source>
        <dbReference type="ARBA" id="ARBA00023180"/>
    </source>
</evidence>
<dbReference type="SMART" id="SM00020">
    <property type="entry name" value="Tryp_SPc"/>
    <property type="match status" value="1"/>
</dbReference>
<dbReference type="OrthoDB" id="8250810at2759"/>
<evidence type="ECO:0000256" key="2">
    <source>
        <dbReference type="ARBA" id="ARBA00022723"/>
    </source>
</evidence>
<dbReference type="InterPro" id="IPR043504">
    <property type="entry name" value="Peptidase_S1_PA_chymotrypsin"/>
</dbReference>
<feature type="domain" description="Clip" evidence="15">
    <location>
        <begin position="24"/>
        <end position="78"/>
    </location>
</feature>
<comment type="domain">
    <text evidence="12">The clip domain consists of 35-55 residues which are 'knitted' together usually by 3 conserved disulfide bonds forming a clip-like compact structure.</text>
</comment>
<dbReference type="InterPro" id="IPR022700">
    <property type="entry name" value="CLIP"/>
</dbReference>
<proteinExistence type="inferred from homology"/>
<protein>
    <recommendedName>
        <fullName evidence="12">CLIP domain-containing serine protease</fullName>
        <ecNumber evidence="11">3.4.21.-</ecNumber>
    </recommendedName>
</protein>
<evidence type="ECO:0000256" key="13">
    <source>
        <dbReference type="SAM" id="MobiDB-lite"/>
    </source>
</evidence>
<feature type="chain" id="PRO_5040529818" description="CLIP domain-containing serine protease" evidence="12">
    <location>
        <begin position="22"/>
        <end position="412"/>
    </location>
</feature>
<dbReference type="InterPro" id="IPR038565">
    <property type="entry name" value="CLIP_sf"/>
</dbReference>
<dbReference type="Proteomes" id="UP001153714">
    <property type="component" value="Chromosome 2"/>
</dbReference>
<dbReference type="PANTHER" id="PTHR24256">
    <property type="entry name" value="TRYPTASE-RELATED"/>
    <property type="match status" value="1"/>
</dbReference>
<evidence type="ECO:0000256" key="5">
    <source>
        <dbReference type="ARBA" id="ARBA00022825"/>
    </source>
</evidence>
<dbReference type="InterPro" id="IPR001314">
    <property type="entry name" value="Peptidase_S1A"/>
</dbReference>
<feature type="region of interest" description="Disordered" evidence="13">
    <location>
        <begin position="101"/>
        <end position="128"/>
    </location>
</feature>
<dbReference type="EMBL" id="OU893333">
    <property type="protein sequence ID" value="CAG9789268.1"/>
    <property type="molecule type" value="Genomic_DNA"/>
</dbReference>
<name>A0A9N9WE37_9NEOP</name>
<dbReference type="InterPro" id="IPR009003">
    <property type="entry name" value="Peptidase_S1_PA"/>
</dbReference>
<keyword evidence="12" id="KW-0964">Secreted</keyword>
<evidence type="ECO:0000256" key="7">
    <source>
        <dbReference type="ARBA" id="ARBA00023145"/>
    </source>
</evidence>
<keyword evidence="4 11" id="KW-0378">Hydrolase</keyword>
<sequence>MDRFSLCTLLALLLPVKCLYAGDSCIADDQPGTCSRLSECKPLMDEIRRAGNPMPIHLRMKLIDLSCGFESEEPVVCCTASSGNPSVVTPDPVATAATSVTMDVTSDSSVSKQPNDDGDANAESRLGLPNVQNHPNLRLLPTTNCGIYDSDRVFGGNRTRLYEMPWMVLLAYDSPRGRKLSCGGTLISEWYVLTAAHCVSFLGERLKFKGVVLGEYDVRKDPDCERIEEQQFCAPSVRNVSVETVVAHKGYSPQTLVDDIALLRLSEPADFNLESMSPVCLPFTSKLQTEDLVGRSGIVAGWGATEDGLQSPVLLSVDLPIVGNKECQDAYNGNPRIYDRQLCAGGIQDKDSCGGDSGGPLMYPGSVGLKGARYVQRGIVSYGSKRCGLGGLPGVYTRLAYYMDWILDNMHD</sequence>
<dbReference type="GO" id="GO:0051604">
    <property type="term" value="P:protein maturation"/>
    <property type="evidence" value="ECO:0007669"/>
    <property type="project" value="UniProtKB-ARBA"/>
</dbReference>
<gene>
    <name evidence="16" type="ORF">DIATSA_LOCUS7014</name>
</gene>
<keyword evidence="8" id="KW-1015">Disulfide bond</keyword>
<evidence type="ECO:0000256" key="10">
    <source>
        <dbReference type="ARBA" id="ARBA00024195"/>
    </source>
</evidence>
<dbReference type="SMART" id="SM00680">
    <property type="entry name" value="CLIP"/>
    <property type="match status" value="1"/>
</dbReference>
<dbReference type="InterPro" id="IPR051487">
    <property type="entry name" value="Ser/Thr_Proteases_Immune/Dev"/>
</dbReference>
<evidence type="ECO:0000256" key="1">
    <source>
        <dbReference type="ARBA" id="ARBA00022670"/>
    </source>
</evidence>
<dbReference type="Gene3D" id="2.40.10.10">
    <property type="entry name" value="Trypsin-like serine proteases"/>
    <property type="match status" value="2"/>
</dbReference>
<keyword evidence="5 11" id="KW-0720">Serine protease</keyword>
<dbReference type="InterPro" id="IPR018114">
    <property type="entry name" value="TRYPSIN_HIS"/>
</dbReference>
<keyword evidence="9" id="KW-0325">Glycoprotein</keyword>
<evidence type="ECO:0000256" key="6">
    <source>
        <dbReference type="ARBA" id="ARBA00022837"/>
    </source>
</evidence>
<evidence type="ECO:0000256" key="3">
    <source>
        <dbReference type="ARBA" id="ARBA00022729"/>
    </source>
</evidence>
<evidence type="ECO:0000256" key="12">
    <source>
        <dbReference type="RuleBase" id="RU366078"/>
    </source>
</evidence>
<dbReference type="GO" id="GO:0004252">
    <property type="term" value="F:serine-type endopeptidase activity"/>
    <property type="evidence" value="ECO:0007669"/>
    <property type="project" value="UniProtKB-UniRule"/>
</dbReference>
<dbReference type="InterPro" id="IPR001254">
    <property type="entry name" value="Trypsin_dom"/>
</dbReference>
<dbReference type="FunFam" id="2.40.10.10:FF:000028">
    <property type="entry name" value="Serine protease easter"/>
    <property type="match status" value="1"/>
</dbReference>
<feature type="domain" description="Peptidase S1" evidence="14">
    <location>
        <begin position="153"/>
        <end position="411"/>
    </location>
</feature>
<keyword evidence="7" id="KW-0865">Zymogen</keyword>
<evidence type="ECO:0000313" key="17">
    <source>
        <dbReference type="Proteomes" id="UP001153714"/>
    </source>
</evidence>
<dbReference type="Pfam" id="PF12032">
    <property type="entry name" value="CLIP"/>
    <property type="match status" value="1"/>
</dbReference>
<evidence type="ECO:0000259" key="15">
    <source>
        <dbReference type="PROSITE" id="PS51888"/>
    </source>
</evidence>
<dbReference type="GO" id="GO:0005576">
    <property type="term" value="C:extracellular region"/>
    <property type="evidence" value="ECO:0007669"/>
    <property type="project" value="UniProtKB-SubCell"/>
</dbReference>
<dbReference type="GO" id="GO:0046872">
    <property type="term" value="F:metal ion binding"/>
    <property type="evidence" value="ECO:0007669"/>
    <property type="project" value="UniProtKB-KW"/>
</dbReference>
<comment type="similarity">
    <text evidence="10 12">Belongs to the peptidase S1 family. CLIP subfamily.</text>
</comment>
<dbReference type="PROSITE" id="PS00135">
    <property type="entry name" value="TRYPSIN_SER"/>
    <property type="match status" value="1"/>
</dbReference>
<feature type="signal peptide" evidence="12">
    <location>
        <begin position="1"/>
        <end position="21"/>
    </location>
</feature>
<dbReference type="CDD" id="cd00190">
    <property type="entry name" value="Tryp_SPc"/>
    <property type="match status" value="1"/>
</dbReference>
<feature type="compositionally biased region" description="Low complexity" evidence="13">
    <location>
        <begin position="101"/>
        <end position="111"/>
    </location>
</feature>
<evidence type="ECO:0000313" key="16">
    <source>
        <dbReference type="EMBL" id="CAG9789268.1"/>
    </source>
</evidence>
<dbReference type="GO" id="GO:0006508">
    <property type="term" value="P:proteolysis"/>
    <property type="evidence" value="ECO:0007669"/>
    <property type="project" value="UniProtKB-KW"/>
</dbReference>
<keyword evidence="1 11" id="KW-0645">Protease</keyword>
<evidence type="ECO:0000259" key="14">
    <source>
        <dbReference type="PROSITE" id="PS50240"/>
    </source>
</evidence>
<dbReference type="PROSITE" id="PS51888">
    <property type="entry name" value="CLIP"/>
    <property type="match status" value="1"/>
</dbReference>
<dbReference type="Pfam" id="PF00089">
    <property type="entry name" value="Trypsin"/>
    <property type="match status" value="1"/>
</dbReference>
<reference evidence="16" key="1">
    <citation type="submission" date="2021-12" db="EMBL/GenBank/DDBJ databases">
        <authorList>
            <person name="King R."/>
        </authorList>
    </citation>
    <scope>NUCLEOTIDE SEQUENCE</scope>
</reference>
<organism evidence="16 17">
    <name type="scientific">Diatraea saccharalis</name>
    <name type="common">sugarcane borer</name>
    <dbReference type="NCBI Taxonomy" id="40085"/>
    <lineage>
        <taxon>Eukaryota</taxon>
        <taxon>Metazoa</taxon>
        <taxon>Ecdysozoa</taxon>
        <taxon>Arthropoda</taxon>
        <taxon>Hexapoda</taxon>
        <taxon>Insecta</taxon>
        <taxon>Pterygota</taxon>
        <taxon>Neoptera</taxon>
        <taxon>Endopterygota</taxon>
        <taxon>Lepidoptera</taxon>
        <taxon>Glossata</taxon>
        <taxon>Ditrysia</taxon>
        <taxon>Pyraloidea</taxon>
        <taxon>Crambidae</taxon>
        <taxon>Crambinae</taxon>
        <taxon>Diatraea</taxon>
    </lineage>
</organism>
<evidence type="ECO:0000256" key="8">
    <source>
        <dbReference type="ARBA" id="ARBA00023157"/>
    </source>
</evidence>
<keyword evidence="3 12" id="KW-0732">Signal</keyword>
<accession>A0A9N9WE37</accession>
<dbReference type="FunFam" id="2.40.10.10:FF:000078">
    <property type="entry name" value="Serine protease H137"/>
    <property type="match status" value="1"/>
</dbReference>
<dbReference type="Gene3D" id="3.30.1640.30">
    <property type="match status" value="1"/>
</dbReference>
<reference evidence="16" key="2">
    <citation type="submission" date="2022-10" db="EMBL/GenBank/DDBJ databases">
        <authorList>
            <consortium name="ENA_rothamsted_submissions"/>
            <consortium name="culmorum"/>
            <person name="King R."/>
        </authorList>
    </citation>
    <scope>NUCLEOTIDE SEQUENCE</scope>
</reference>
<keyword evidence="17" id="KW-1185">Reference proteome</keyword>
<dbReference type="EC" id="3.4.21.-" evidence="11"/>
<dbReference type="SUPFAM" id="SSF50494">
    <property type="entry name" value="Trypsin-like serine proteases"/>
    <property type="match status" value="1"/>
</dbReference>
<keyword evidence="2" id="KW-0479">Metal-binding</keyword>
<evidence type="ECO:0000256" key="11">
    <source>
        <dbReference type="RuleBase" id="RU363034"/>
    </source>
</evidence>